<reference evidence="3" key="2">
    <citation type="submission" date="2020-11" db="EMBL/GenBank/DDBJ databases">
        <authorList>
            <person name="McCartney M.A."/>
            <person name="Auch B."/>
            <person name="Kono T."/>
            <person name="Mallez S."/>
            <person name="Becker A."/>
            <person name="Gohl D.M."/>
            <person name="Silverstein K.A.T."/>
            <person name="Koren S."/>
            <person name="Bechman K.B."/>
            <person name="Herman A."/>
            <person name="Abrahante J.E."/>
            <person name="Garbe J."/>
        </authorList>
    </citation>
    <scope>NUCLEOTIDE SEQUENCE</scope>
    <source>
        <strain evidence="3">Duluth1</strain>
        <tissue evidence="3">Whole animal</tissue>
    </source>
</reference>
<feature type="domain" description="C2H2-type" evidence="2">
    <location>
        <begin position="116"/>
        <end position="139"/>
    </location>
</feature>
<gene>
    <name evidence="3" type="ORF">DPMN_148537</name>
</gene>
<name>A0A9D4FA58_DREPO</name>
<organism evidence="3 4">
    <name type="scientific">Dreissena polymorpha</name>
    <name type="common">Zebra mussel</name>
    <name type="synonym">Mytilus polymorpha</name>
    <dbReference type="NCBI Taxonomy" id="45954"/>
    <lineage>
        <taxon>Eukaryota</taxon>
        <taxon>Metazoa</taxon>
        <taxon>Spiralia</taxon>
        <taxon>Lophotrochozoa</taxon>
        <taxon>Mollusca</taxon>
        <taxon>Bivalvia</taxon>
        <taxon>Autobranchia</taxon>
        <taxon>Heteroconchia</taxon>
        <taxon>Euheterodonta</taxon>
        <taxon>Imparidentia</taxon>
        <taxon>Neoheterodontei</taxon>
        <taxon>Myida</taxon>
        <taxon>Dreissenoidea</taxon>
        <taxon>Dreissenidae</taxon>
        <taxon>Dreissena</taxon>
    </lineage>
</organism>
<feature type="region of interest" description="Disordered" evidence="1">
    <location>
        <begin position="251"/>
        <end position="271"/>
    </location>
</feature>
<evidence type="ECO:0000313" key="4">
    <source>
        <dbReference type="Proteomes" id="UP000828390"/>
    </source>
</evidence>
<feature type="domain" description="C2H2-type" evidence="2">
    <location>
        <begin position="143"/>
        <end position="172"/>
    </location>
</feature>
<dbReference type="EMBL" id="JAIWYP010000007">
    <property type="protein sequence ID" value="KAH3794993.1"/>
    <property type="molecule type" value="Genomic_DNA"/>
</dbReference>
<dbReference type="Proteomes" id="UP000828390">
    <property type="component" value="Unassembled WGS sequence"/>
</dbReference>
<dbReference type="SMART" id="SM00355">
    <property type="entry name" value="ZnF_C2H2"/>
    <property type="match status" value="2"/>
</dbReference>
<protein>
    <recommendedName>
        <fullName evidence="2">C2H2-type domain-containing protein</fullName>
    </recommendedName>
</protein>
<feature type="compositionally biased region" description="Low complexity" evidence="1">
    <location>
        <begin position="260"/>
        <end position="271"/>
    </location>
</feature>
<proteinExistence type="predicted"/>
<evidence type="ECO:0000259" key="2">
    <source>
        <dbReference type="SMART" id="SM00355"/>
    </source>
</evidence>
<evidence type="ECO:0000256" key="1">
    <source>
        <dbReference type="SAM" id="MobiDB-lite"/>
    </source>
</evidence>
<dbReference type="InterPro" id="IPR013087">
    <property type="entry name" value="Znf_C2H2_type"/>
</dbReference>
<evidence type="ECO:0000313" key="3">
    <source>
        <dbReference type="EMBL" id="KAH3794993.1"/>
    </source>
</evidence>
<reference evidence="3" key="1">
    <citation type="journal article" date="2019" name="bioRxiv">
        <title>The Genome of the Zebra Mussel, Dreissena polymorpha: A Resource for Invasive Species Research.</title>
        <authorList>
            <person name="McCartney M.A."/>
            <person name="Auch B."/>
            <person name="Kono T."/>
            <person name="Mallez S."/>
            <person name="Zhang Y."/>
            <person name="Obille A."/>
            <person name="Becker A."/>
            <person name="Abrahante J.E."/>
            <person name="Garbe J."/>
            <person name="Badalamenti J.P."/>
            <person name="Herman A."/>
            <person name="Mangelson H."/>
            <person name="Liachko I."/>
            <person name="Sullivan S."/>
            <person name="Sone E.D."/>
            <person name="Koren S."/>
            <person name="Silverstein K.A.T."/>
            <person name="Beckman K.B."/>
            <person name="Gohl D.M."/>
        </authorList>
    </citation>
    <scope>NUCLEOTIDE SEQUENCE</scope>
    <source>
        <strain evidence="3">Duluth1</strain>
        <tissue evidence="3">Whole animal</tissue>
    </source>
</reference>
<accession>A0A9D4FA58</accession>
<sequence length="510" mass="57511">MGDRKTVYGVETSTYASNLLENSFPSTHFSQSSLRFKEQCVSNNIYDTGNCFETRQSTCDENNNVENVEHDDEYVGNIKSSYKITTPVDERSCIHECTVKDECLHSKVEYTKVELLPCLICSVSYGNRSDVLKHMNKIHHMTNLCKICYFEEGQLKRFANPVSLRNHKLRDHPEDMVKCVCGAMLIDNKMLSSHLKKFKCDQKGSVGDFSGMIRCICGKRFASVELVIGHQAKCRKRDLLGTLSSNAKPGSVFGIKPEPTNTNVNNNNSTSDSDVSLQYYYENSRSACKKSKEMSQTCDDAFERLMHENDTEFCKYISRLVPRTGIPQKFAKRKISPFHTEFSADSVKKTKSDLNNNFHSMPVEINTCDSVTTNTSPKGEHSGTIQSVKKLVPSSDTYTSPTIYKPRFNGRGYLLLDNLPMQMEASEADLIKKRPEESSVFNNPDMYEISSQLKSDYSSTSKATKVEKELSISSPLTRRSGVVTSISAKLQIRNLGKKTKSDMRYGKPSI</sequence>
<keyword evidence="4" id="KW-1185">Reference proteome</keyword>
<comment type="caution">
    <text evidence="3">The sequence shown here is derived from an EMBL/GenBank/DDBJ whole genome shotgun (WGS) entry which is preliminary data.</text>
</comment>
<dbReference type="AlphaFoldDB" id="A0A9D4FA58"/>